<evidence type="ECO:0000256" key="12">
    <source>
        <dbReference type="RuleBase" id="RU361159"/>
    </source>
</evidence>
<sequence>MKNRIGIVGAPITIAQPNYGVDLGPNAIRYAGLHKRLDGLNVNFKDYGNIDIENVGTNEKDSKTNLKNLKEVVNGNQKIADEIKVIKSRGDFPLILGGDHSIAIGTISGLYNHYKDLGVIWFDAHADLNTGETSPSGNIHGMSLAASLGEGHKDLTSINGEGPKVRPEHTVIIGARSIDEGEREFIKERGIQVYTMRDIEKLGMDTVMKEAIDYLSNRVDGVHLSLDVDGIDPLHTPGTGTPVVGGPSYRETFHAMSALYDSQILTSVEVVEVNPLLDNKNKTAEVAADMIAAVFGEKYI</sequence>
<dbReference type="NCBIfam" id="TIGR01229">
    <property type="entry name" value="rocF_arginase"/>
    <property type="match status" value="1"/>
</dbReference>
<dbReference type="PIRSF" id="PIRSF036979">
    <property type="entry name" value="Arginase"/>
    <property type="match status" value="1"/>
</dbReference>
<evidence type="ECO:0000256" key="1">
    <source>
        <dbReference type="ARBA" id="ARBA00005098"/>
    </source>
</evidence>
<evidence type="ECO:0000256" key="7">
    <source>
        <dbReference type="ARBA" id="ARBA00023211"/>
    </source>
</evidence>
<keyword evidence="7 12" id="KW-0464">Manganese</keyword>
<dbReference type="RefSeq" id="WP_307068759.1">
    <property type="nucleotide sequence ID" value="NZ_JAUSUP010000006.1"/>
</dbReference>
<evidence type="ECO:0000313" key="13">
    <source>
        <dbReference type="EMBL" id="MDQ0352300.1"/>
    </source>
</evidence>
<reference evidence="13 14" key="1">
    <citation type="submission" date="2023-07" db="EMBL/GenBank/DDBJ databases">
        <title>Genomic Encyclopedia of Type Strains, Phase IV (KMG-IV): sequencing the most valuable type-strain genomes for metagenomic binning, comparative biology and taxonomic classification.</title>
        <authorList>
            <person name="Goeker M."/>
        </authorList>
    </citation>
    <scope>NUCLEOTIDE SEQUENCE [LARGE SCALE GENOMIC DNA]</scope>
    <source>
        <strain evidence="13 14">DSM 15448</strain>
    </source>
</reference>
<dbReference type="PRINTS" id="PR00116">
    <property type="entry name" value="ARGINASE"/>
</dbReference>
<evidence type="ECO:0000256" key="4">
    <source>
        <dbReference type="ARBA" id="ARBA00022503"/>
    </source>
</evidence>
<gene>
    <name evidence="13" type="ORF">J2R98_002134</name>
</gene>
<dbReference type="InterPro" id="IPR023696">
    <property type="entry name" value="Ureohydrolase_dom_sf"/>
</dbReference>
<protein>
    <recommendedName>
        <fullName evidence="3 9">Arginase</fullName>
        <ecNumber evidence="2 9">3.5.3.1</ecNumber>
    </recommendedName>
</protein>
<comment type="caution">
    <text evidence="13">The sequence shown here is derived from an EMBL/GenBank/DDBJ whole genome shotgun (WGS) entry which is preliminary data.</text>
</comment>
<evidence type="ECO:0000256" key="9">
    <source>
        <dbReference type="NCBIfam" id="TIGR01229"/>
    </source>
</evidence>
<comment type="similarity">
    <text evidence="10 11">Belongs to the arginase family.</text>
</comment>
<keyword evidence="6 11" id="KW-0378">Hydrolase</keyword>
<dbReference type="SUPFAM" id="SSF52768">
    <property type="entry name" value="Arginase/deacetylase"/>
    <property type="match status" value="1"/>
</dbReference>
<dbReference type="InterPro" id="IPR020855">
    <property type="entry name" value="Ureohydrolase_Mn_BS"/>
</dbReference>
<evidence type="ECO:0000256" key="6">
    <source>
        <dbReference type="ARBA" id="ARBA00022801"/>
    </source>
</evidence>
<name>A0ABU0DVW6_9BACI</name>
<organism evidence="13 14">
    <name type="scientific">Alkalibacillus filiformis</name>
    <dbReference type="NCBI Taxonomy" id="200990"/>
    <lineage>
        <taxon>Bacteria</taxon>
        <taxon>Bacillati</taxon>
        <taxon>Bacillota</taxon>
        <taxon>Bacilli</taxon>
        <taxon>Bacillales</taxon>
        <taxon>Bacillaceae</taxon>
        <taxon>Alkalibacillus</taxon>
    </lineage>
</organism>
<comment type="pathway">
    <text evidence="1">Nitrogen metabolism; urea cycle; L-ornithine and urea from L-arginine: step 1/1.</text>
</comment>
<dbReference type="CDD" id="cd09989">
    <property type="entry name" value="Arginase"/>
    <property type="match status" value="1"/>
</dbReference>
<dbReference type="Pfam" id="PF00491">
    <property type="entry name" value="Arginase"/>
    <property type="match status" value="1"/>
</dbReference>
<evidence type="ECO:0000256" key="2">
    <source>
        <dbReference type="ARBA" id="ARBA00012168"/>
    </source>
</evidence>
<comment type="cofactor">
    <cofactor evidence="12">
        <name>Mn(2+)</name>
        <dbReference type="ChEBI" id="CHEBI:29035"/>
    </cofactor>
    <text evidence="12">Binds 2 manganese ions per subunit.</text>
</comment>
<evidence type="ECO:0000256" key="8">
    <source>
        <dbReference type="ARBA" id="ARBA00047391"/>
    </source>
</evidence>
<evidence type="ECO:0000313" key="14">
    <source>
        <dbReference type="Proteomes" id="UP001236723"/>
    </source>
</evidence>
<dbReference type="GO" id="GO:0004053">
    <property type="term" value="F:arginase activity"/>
    <property type="evidence" value="ECO:0007669"/>
    <property type="project" value="UniProtKB-EC"/>
</dbReference>
<dbReference type="PROSITE" id="PS51409">
    <property type="entry name" value="ARGINASE_2"/>
    <property type="match status" value="1"/>
</dbReference>
<dbReference type="EC" id="3.5.3.1" evidence="2 9"/>
<dbReference type="PROSITE" id="PS01053">
    <property type="entry name" value="ARGINASE_1"/>
    <property type="match status" value="1"/>
</dbReference>
<dbReference type="InterPro" id="IPR014033">
    <property type="entry name" value="Arginase"/>
</dbReference>
<keyword evidence="14" id="KW-1185">Reference proteome</keyword>
<dbReference type="Proteomes" id="UP001236723">
    <property type="component" value="Unassembled WGS sequence"/>
</dbReference>
<dbReference type="InterPro" id="IPR006035">
    <property type="entry name" value="Ureohydrolase"/>
</dbReference>
<evidence type="ECO:0000256" key="11">
    <source>
        <dbReference type="RuleBase" id="RU003684"/>
    </source>
</evidence>
<proteinExistence type="inferred from homology"/>
<accession>A0ABU0DVW6</accession>
<keyword evidence="4 12" id="KW-0056">Arginine metabolism</keyword>
<dbReference type="EMBL" id="JAUSUP010000006">
    <property type="protein sequence ID" value="MDQ0352300.1"/>
    <property type="molecule type" value="Genomic_DNA"/>
</dbReference>
<dbReference type="Gene3D" id="3.40.800.10">
    <property type="entry name" value="Ureohydrolase domain"/>
    <property type="match status" value="1"/>
</dbReference>
<keyword evidence="5 12" id="KW-0479">Metal-binding</keyword>
<evidence type="ECO:0000256" key="5">
    <source>
        <dbReference type="ARBA" id="ARBA00022723"/>
    </source>
</evidence>
<comment type="catalytic activity">
    <reaction evidence="8 12">
        <text>L-arginine + H2O = urea + L-ornithine</text>
        <dbReference type="Rhea" id="RHEA:20569"/>
        <dbReference type="ChEBI" id="CHEBI:15377"/>
        <dbReference type="ChEBI" id="CHEBI:16199"/>
        <dbReference type="ChEBI" id="CHEBI:32682"/>
        <dbReference type="ChEBI" id="CHEBI:46911"/>
        <dbReference type="EC" id="3.5.3.1"/>
    </reaction>
</comment>
<evidence type="ECO:0000256" key="3">
    <source>
        <dbReference type="ARBA" id="ARBA00018123"/>
    </source>
</evidence>
<dbReference type="PANTHER" id="PTHR43782">
    <property type="entry name" value="ARGINASE"/>
    <property type="match status" value="1"/>
</dbReference>
<dbReference type="PANTHER" id="PTHR43782:SF3">
    <property type="entry name" value="ARGINASE"/>
    <property type="match status" value="1"/>
</dbReference>
<evidence type="ECO:0000256" key="10">
    <source>
        <dbReference type="PROSITE-ProRule" id="PRU00742"/>
    </source>
</evidence>